<feature type="region of interest" description="Disordered" evidence="1">
    <location>
        <begin position="414"/>
        <end position="460"/>
    </location>
</feature>
<feature type="compositionally biased region" description="Low complexity" evidence="1">
    <location>
        <begin position="429"/>
        <end position="438"/>
    </location>
</feature>
<dbReference type="EMBL" id="CP072758">
    <property type="protein sequence ID" value="QUC23134.1"/>
    <property type="molecule type" value="Genomic_DNA"/>
</dbReference>
<feature type="compositionally biased region" description="Basic and acidic residues" evidence="1">
    <location>
        <begin position="1107"/>
        <end position="1119"/>
    </location>
</feature>
<evidence type="ECO:0000313" key="2">
    <source>
        <dbReference type="EMBL" id="QUC23134.1"/>
    </source>
</evidence>
<dbReference type="KEGG" id="uvi:66068152"/>
<accession>A0A8E5HWY2</accession>
<evidence type="ECO:0000256" key="1">
    <source>
        <dbReference type="SAM" id="MobiDB-lite"/>
    </source>
</evidence>
<keyword evidence="3" id="KW-1185">Reference proteome</keyword>
<feature type="region of interest" description="Disordered" evidence="1">
    <location>
        <begin position="1291"/>
        <end position="1312"/>
    </location>
</feature>
<reference evidence="2" key="1">
    <citation type="submission" date="2020-03" db="EMBL/GenBank/DDBJ databases">
        <title>A mixture of massive structural variations and highly conserved coding sequences in Ustilaginoidea virens genome.</title>
        <authorList>
            <person name="Zhang K."/>
            <person name="Zhao Z."/>
            <person name="Zhang Z."/>
            <person name="Li Y."/>
            <person name="Hsiang T."/>
            <person name="Sun W."/>
        </authorList>
    </citation>
    <scope>NUCLEOTIDE SEQUENCE</scope>
    <source>
        <strain evidence="2">UV-8b</strain>
    </source>
</reference>
<feature type="region of interest" description="Disordered" evidence="1">
    <location>
        <begin position="939"/>
        <end position="971"/>
    </location>
</feature>
<feature type="region of interest" description="Disordered" evidence="1">
    <location>
        <begin position="339"/>
        <end position="371"/>
    </location>
</feature>
<protein>
    <submittedName>
        <fullName evidence="2">Uncharacterized protein</fullName>
    </submittedName>
</protein>
<feature type="compositionally biased region" description="Acidic residues" evidence="1">
    <location>
        <begin position="823"/>
        <end position="836"/>
    </location>
</feature>
<gene>
    <name evidence="2" type="ORF">UV8b_07375</name>
</gene>
<dbReference type="Proteomes" id="UP000027002">
    <property type="component" value="Chromosome 6"/>
</dbReference>
<feature type="compositionally biased region" description="Pro residues" evidence="1">
    <location>
        <begin position="30"/>
        <end position="43"/>
    </location>
</feature>
<organism evidence="2 3">
    <name type="scientific">Ustilaginoidea virens</name>
    <name type="common">Rice false smut fungus</name>
    <name type="synonym">Villosiclava virens</name>
    <dbReference type="NCBI Taxonomy" id="1159556"/>
    <lineage>
        <taxon>Eukaryota</taxon>
        <taxon>Fungi</taxon>
        <taxon>Dikarya</taxon>
        <taxon>Ascomycota</taxon>
        <taxon>Pezizomycotina</taxon>
        <taxon>Sordariomycetes</taxon>
        <taxon>Hypocreomycetidae</taxon>
        <taxon>Hypocreales</taxon>
        <taxon>Clavicipitaceae</taxon>
        <taxon>Ustilaginoidea</taxon>
    </lineage>
</organism>
<feature type="region of interest" description="Disordered" evidence="1">
    <location>
        <begin position="722"/>
        <end position="773"/>
    </location>
</feature>
<feature type="region of interest" description="Disordered" evidence="1">
    <location>
        <begin position="809"/>
        <end position="841"/>
    </location>
</feature>
<sequence length="1312" mass="139246">MTAASSGNGNGNATSTFQMSTSPPATSSPCSPPAHPVANPPATPRCLSLDAASHPKSRGGGTTPSSLAGAGTHVAAIDAQAGVPGPRPGKDATLGHRQDPFAAISPAKTPDLPPVPDGANANSTACPIPQPEQEASPSPRPHLRLRPRARHCTQDQAPASPLPIRRPPPEFFHPLVEARPLRTASVRPDTKIVHPKPIAHPPALNHNLPDSLIRSGSAAGNIAQLEATAERLSMTSSIDDAIRELHLELKRSDSRRSARLALSRMASVDELVASPPAPIGPHFSTAASLVPANSAARHRGYSPAACFAMSPSVSLTGPLRCGSIHSAGRPDATFDSMLARNPSGKSSIRSFRSSKPSLAEISESEPVSLDKKAFDEADAAPPLEDLADEGMQQQLSDTAADFVPSTDAFHQMLQDGLGSSAGPQQGSKATTAAANTTATRRRQQQQRRPESVHSSNTSEQARDAFVDFDGVHWEPQDEADSYVPQALESDVLAQRPMLVSTAQPTQRTSYIDPSTGQNMLYYPARVPAMLNLPPKLSTKPKAASRNDRRSQILSTMMDMTAAPCMQDSTQRKRQSVLADFGATFPADPPVRDSWLPDPIASHRDSFAALSSFGALDEAAQQPVGVANHVTTRQDAAPRRPERLSKLPKDNRKSVASMLGNLPAQLRASAFFDLPSISPEVEIKDGSAMATLDSILDASASAPVSAFTDHLYVGKLGPEVYGKQNQKGGGKSAATGQPRAQPKKMSSMVRLGRKRGSSSSSSSSNGDDKPARPHSSIALTSTALYGVAHRGDGQLTPDSADSAERVIRLGAGREGVPGRLDQGAELEEQQEEEDDQPFEARYQGPPTTLLAELMMRKQEQRQRVRNLGKGLPNGNYATLLDLDTVAEVQMRNRKNKRVNLAWEHVDALDDQNGSDDEDVPLAIVAAMQRGAKNLADLDRPVGLMERREREDNEPLSHRRARLQGMEPPTPAAALPARQSMMSFPAAHALELLSPNAAAGVGVSVGPEEPEGGAMEEVEGETLGERRRRLATKDGAEVLPTARRVSLSFSAELLNQFGDPEDGRDGSSTSNNNKEAGAAKKQSAAAAAVPAASKTPCEEETLGQRRRRLQAERQGREREMSHGNPTTTTTTAAAAAVAGTWSDPPGARRLSLANVLSAHPTREGNTRAREEQVRSELEMRAAQERESKMSAMRIQMPTCLPQSNRDRSGGFLGGAFNDGTGGQGPRAAMNMSSSALSPGNRASVMTGYGVPNLGVVTSQSAFGAGLNGFGGPGGAGKSSISMYNDAASQMYGGMKPAQAKPMDRVEQWRYSVRP</sequence>
<feature type="compositionally biased region" description="Polar residues" evidence="1">
    <location>
        <begin position="1"/>
        <end position="19"/>
    </location>
</feature>
<dbReference type="RefSeq" id="XP_043000807.1">
    <property type="nucleotide sequence ID" value="XM_043144872.1"/>
</dbReference>
<dbReference type="OrthoDB" id="5288142at2759"/>
<feature type="compositionally biased region" description="Low complexity" evidence="1">
    <location>
        <begin position="20"/>
        <end position="29"/>
    </location>
</feature>
<evidence type="ECO:0000313" key="3">
    <source>
        <dbReference type="Proteomes" id="UP000027002"/>
    </source>
</evidence>
<dbReference type="GeneID" id="66068152"/>
<feature type="compositionally biased region" description="Low complexity" evidence="1">
    <location>
        <begin position="342"/>
        <end position="357"/>
    </location>
</feature>
<name>A0A8E5HWY2_USTVR</name>
<feature type="compositionally biased region" description="Low complexity" evidence="1">
    <location>
        <begin position="1072"/>
        <end position="1092"/>
    </location>
</feature>
<proteinExistence type="predicted"/>
<feature type="region of interest" description="Disordered" evidence="1">
    <location>
        <begin position="1210"/>
        <end position="1236"/>
    </location>
</feature>
<feature type="region of interest" description="Disordered" evidence="1">
    <location>
        <begin position="999"/>
        <end position="1033"/>
    </location>
</feature>
<feature type="region of interest" description="Disordered" evidence="1">
    <location>
        <begin position="1"/>
        <end position="144"/>
    </location>
</feature>
<feature type="compositionally biased region" description="Acidic residues" evidence="1">
    <location>
        <begin position="1006"/>
        <end position="1020"/>
    </location>
</feature>
<feature type="compositionally biased region" description="Basic and acidic residues" evidence="1">
    <location>
        <begin position="88"/>
        <end position="99"/>
    </location>
</feature>
<feature type="compositionally biased region" description="Basic and acidic residues" evidence="1">
    <location>
        <begin position="939"/>
        <end position="955"/>
    </location>
</feature>
<feature type="region of interest" description="Disordered" evidence="1">
    <location>
        <begin position="1054"/>
        <end position="1128"/>
    </location>
</feature>